<dbReference type="EMBL" id="RHHR01000092">
    <property type="protein sequence ID" value="RNB63829.1"/>
    <property type="molecule type" value="Genomic_DNA"/>
</dbReference>
<keyword evidence="1" id="KW-1133">Transmembrane helix</keyword>
<feature type="transmembrane region" description="Helical" evidence="1">
    <location>
        <begin position="441"/>
        <end position="462"/>
    </location>
</feature>
<dbReference type="InterPro" id="IPR003474">
    <property type="entry name" value="Glcn_transporter"/>
</dbReference>
<dbReference type="GO" id="GO:0015128">
    <property type="term" value="F:gluconate transmembrane transporter activity"/>
    <property type="evidence" value="ECO:0007669"/>
    <property type="project" value="InterPro"/>
</dbReference>
<accession>A0A3M8BK77</accession>
<feature type="transmembrane region" description="Helical" evidence="1">
    <location>
        <begin position="231"/>
        <end position="251"/>
    </location>
</feature>
<feature type="transmembrane region" description="Helical" evidence="1">
    <location>
        <begin position="26"/>
        <end position="45"/>
    </location>
</feature>
<gene>
    <name evidence="2" type="ORF">EDM52_24155</name>
</gene>
<dbReference type="PANTHER" id="PTHR30354:SF7">
    <property type="entry name" value="BLL7963 PROTEIN"/>
    <property type="match status" value="1"/>
</dbReference>
<keyword evidence="1" id="KW-0812">Transmembrane</keyword>
<feature type="transmembrane region" description="Helical" evidence="1">
    <location>
        <begin position="308"/>
        <end position="327"/>
    </location>
</feature>
<evidence type="ECO:0000256" key="1">
    <source>
        <dbReference type="SAM" id="Phobius"/>
    </source>
</evidence>
<comment type="caution">
    <text evidence="2">The sequence shown here is derived from an EMBL/GenBank/DDBJ whole genome shotgun (WGS) entry which is preliminary data.</text>
</comment>
<sequence length="463" mass="48903">MFIEVFSIILALGLLMFFAYRGYPVIIFAPIFTLLAVAMSGIALLPSYTETFMVNAANYVKSFFPIFLLGAVFGKVMEMSGAASSIAHNIVKALGSNRAILAVVLACSILTYGGVSLFVVAFAVYPFAAAIFREANIPKRLIPGAIALGAFTYTMDALPGTPQIQNIIPTTYFGTDAYAAPLVGIIGAIMVFVAGMYWLERRRKQAAAAGEGYGEGHINEPELQTDQNKSYMSIWLAILPLVIVLVGNFLFSRSGLSVEGWYEANMLKENFNIANVKTVSSSWALIISLGLGILAAILINAKEVKNKLAAGLSTAAAGALLAIFNTASEVGFGNVVKTLPGFTVIKEWIVGASDNPLVSEAIAVNVLAGVTGSASGGLSIALEVMGKQYLEMANALGISPELLHRIASMASGGMDTLPHNGAVITLLAITGLTHRSSYKDIFAITVVKTLAVFILAFGASLFI</sequence>
<dbReference type="GO" id="GO:0005886">
    <property type="term" value="C:plasma membrane"/>
    <property type="evidence" value="ECO:0007669"/>
    <property type="project" value="TreeGrafter"/>
</dbReference>
<proteinExistence type="predicted"/>
<organism evidence="2 3">
    <name type="scientific">Brevibacillus invocatus</name>
    <dbReference type="NCBI Taxonomy" id="173959"/>
    <lineage>
        <taxon>Bacteria</taxon>
        <taxon>Bacillati</taxon>
        <taxon>Bacillota</taxon>
        <taxon>Bacilli</taxon>
        <taxon>Bacillales</taxon>
        <taxon>Paenibacillaceae</taxon>
        <taxon>Brevibacillus</taxon>
    </lineage>
</organism>
<feature type="transmembrane region" description="Helical" evidence="1">
    <location>
        <begin position="140"/>
        <end position="158"/>
    </location>
</feature>
<name>A0A3M8BK77_9BACL</name>
<feature type="transmembrane region" description="Helical" evidence="1">
    <location>
        <begin position="282"/>
        <end position="301"/>
    </location>
</feature>
<dbReference type="OrthoDB" id="86125at2"/>
<dbReference type="RefSeq" id="WP_122911436.1">
    <property type="nucleotide sequence ID" value="NZ_CBCSBE010000054.1"/>
</dbReference>
<protein>
    <submittedName>
        <fullName evidence="2">GntP family permease</fullName>
    </submittedName>
</protein>
<feature type="transmembrane region" description="Helical" evidence="1">
    <location>
        <begin position="178"/>
        <end position="199"/>
    </location>
</feature>
<feature type="transmembrane region" description="Helical" evidence="1">
    <location>
        <begin position="5"/>
        <end position="20"/>
    </location>
</feature>
<feature type="transmembrane region" description="Helical" evidence="1">
    <location>
        <begin position="99"/>
        <end position="128"/>
    </location>
</feature>
<dbReference type="PANTHER" id="PTHR30354">
    <property type="entry name" value="GNT FAMILY GLUCONATE TRANSPORTER"/>
    <property type="match status" value="1"/>
</dbReference>
<keyword evidence="1" id="KW-0472">Membrane</keyword>
<evidence type="ECO:0000313" key="3">
    <source>
        <dbReference type="Proteomes" id="UP000282028"/>
    </source>
</evidence>
<evidence type="ECO:0000313" key="2">
    <source>
        <dbReference type="EMBL" id="RNB63829.1"/>
    </source>
</evidence>
<keyword evidence="3" id="KW-1185">Reference proteome</keyword>
<reference evidence="2 3" key="1">
    <citation type="submission" date="2018-10" db="EMBL/GenBank/DDBJ databases">
        <title>Phylogenomics of Brevibacillus.</title>
        <authorList>
            <person name="Dunlap C."/>
        </authorList>
    </citation>
    <scope>NUCLEOTIDE SEQUENCE [LARGE SCALE GENOMIC DNA]</scope>
    <source>
        <strain evidence="2 3">JCM 12215</strain>
    </source>
</reference>
<dbReference type="AlphaFoldDB" id="A0A3M8BK77"/>
<dbReference type="Pfam" id="PF02447">
    <property type="entry name" value="GntP_permease"/>
    <property type="match status" value="1"/>
</dbReference>
<dbReference type="Proteomes" id="UP000282028">
    <property type="component" value="Unassembled WGS sequence"/>
</dbReference>